<reference evidence="1 2" key="1">
    <citation type="submission" date="2019-07" db="EMBL/GenBank/DDBJ databases">
        <title>Genomic Encyclopedia of Archaeal and Bacterial Type Strains, Phase II (KMG-II): from individual species to whole genera.</title>
        <authorList>
            <person name="Goeker M."/>
        </authorList>
    </citation>
    <scope>NUCLEOTIDE SEQUENCE [LARGE SCALE GENOMIC DNA]</scope>
    <source>
        <strain evidence="1 2">ATCC BAA-252</strain>
    </source>
</reference>
<dbReference type="Proteomes" id="UP000320593">
    <property type="component" value="Unassembled WGS sequence"/>
</dbReference>
<dbReference type="EMBL" id="VLLF01000001">
    <property type="protein sequence ID" value="TWI93357.1"/>
    <property type="molecule type" value="Genomic_DNA"/>
</dbReference>
<dbReference type="OrthoDB" id="344729at2"/>
<evidence type="ECO:0008006" key="3">
    <source>
        <dbReference type="Google" id="ProtNLM"/>
    </source>
</evidence>
<protein>
    <recommendedName>
        <fullName evidence="3">YHS domain-containing protein</fullName>
    </recommendedName>
</protein>
<comment type="caution">
    <text evidence="1">The sequence shown here is derived from an EMBL/GenBank/DDBJ whole genome shotgun (WGS) entry which is preliminary data.</text>
</comment>
<dbReference type="RefSeq" id="WP_145340820.1">
    <property type="nucleotide sequence ID" value="NZ_SMLY01000059.1"/>
</dbReference>
<proteinExistence type="predicted"/>
<organism evidence="1 2">
    <name type="scientific">Roseibium hamelinense</name>
    <dbReference type="NCBI Taxonomy" id="150831"/>
    <lineage>
        <taxon>Bacteria</taxon>
        <taxon>Pseudomonadati</taxon>
        <taxon>Pseudomonadota</taxon>
        <taxon>Alphaproteobacteria</taxon>
        <taxon>Hyphomicrobiales</taxon>
        <taxon>Stappiaceae</taxon>
        <taxon>Roseibium</taxon>
    </lineage>
</organism>
<evidence type="ECO:0000313" key="2">
    <source>
        <dbReference type="Proteomes" id="UP000320593"/>
    </source>
</evidence>
<dbReference type="NCBIfam" id="NF041384">
    <property type="entry name" value="YHS_seleno_dom"/>
    <property type="match status" value="1"/>
</dbReference>
<gene>
    <name evidence="1" type="ORF">JM93_00913</name>
</gene>
<accession>A0A562TI65</accession>
<name>A0A562TI65_9HYPH</name>
<dbReference type="AlphaFoldDB" id="A0A562TI65"/>
<evidence type="ECO:0000313" key="1">
    <source>
        <dbReference type="EMBL" id="TWI93357.1"/>
    </source>
</evidence>
<sequence length="112" mass="12609">MTQCSYFTAGAPQLGSPEFTAQHDGNIYHFANARNLEIFNSSPDKYAPKYDGYCAFGASRGYKAEIDPNAWHIVGNRLYLNYSRSVQTRWKKDIPGNISKADAHWKNLSATN</sequence>
<keyword evidence="2" id="KW-1185">Reference proteome</keyword>